<sequence>MAEMRKSVDGAMSMFEDFECGRKATACQERGMEVMRSRVAFEHSDKLISTGGGKLPQL</sequence>
<proteinExistence type="predicted"/>
<accession>A0A167XI48</accession>
<reference evidence="1" key="1">
    <citation type="journal article" date="2016" name="Mol. Biol. Evol.">
        <title>Comparative Genomics of Early-Diverging Mushroom-Forming Fungi Provides Insights into the Origins of Lignocellulose Decay Capabilities.</title>
        <authorList>
            <person name="Nagy L.G."/>
            <person name="Riley R."/>
            <person name="Tritt A."/>
            <person name="Adam C."/>
            <person name="Daum C."/>
            <person name="Floudas D."/>
            <person name="Sun H."/>
            <person name="Yadav J.S."/>
            <person name="Pangilinan J."/>
            <person name="Larsson K.H."/>
            <person name="Matsuura K."/>
            <person name="Barry K."/>
            <person name="Labutti K."/>
            <person name="Kuo R."/>
            <person name="Ohm R.A."/>
            <person name="Bhattacharya S.S."/>
            <person name="Shirouzu T."/>
            <person name="Yoshinaga Y."/>
            <person name="Martin F.M."/>
            <person name="Grigoriev I.V."/>
            <person name="Hibbett D.S."/>
        </authorList>
    </citation>
    <scope>NUCLEOTIDE SEQUENCE [LARGE SCALE GENOMIC DNA]</scope>
    <source>
        <strain evidence="1">CBS 109695</strain>
    </source>
</reference>
<dbReference type="OrthoDB" id="2617920at2759"/>
<gene>
    <name evidence="1" type="ORF">FIBSPDRAFT_875748</name>
</gene>
<evidence type="ECO:0000313" key="1">
    <source>
        <dbReference type="EMBL" id="KZP07243.1"/>
    </source>
</evidence>
<dbReference type="EMBL" id="KV417757">
    <property type="protein sequence ID" value="KZP07243.1"/>
    <property type="molecule type" value="Genomic_DNA"/>
</dbReference>
<protein>
    <submittedName>
        <fullName evidence="1">Uncharacterized protein</fullName>
    </submittedName>
</protein>
<organism evidence="1">
    <name type="scientific">Athelia psychrophila</name>
    <dbReference type="NCBI Taxonomy" id="1759441"/>
    <lineage>
        <taxon>Eukaryota</taxon>
        <taxon>Fungi</taxon>
        <taxon>Dikarya</taxon>
        <taxon>Basidiomycota</taxon>
        <taxon>Agaricomycotina</taxon>
        <taxon>Agaricomycetes</taxon>
        <taxon>Agaricomycetidae</taxon>
        <taxon>Atheliales</taxon>
        <taxon>Atheliaceae</taxon>
        <taxon>Athelia</taxon>
    </lineage>
</organism>
<name>A0A167XI48_9AGAM</name>
<dbReference type="AlphaFoldDB" id="A0A167XI48"/>